<protein>
    <submittedName>
        <fullName evidence="4">Uncharacterized protein</fullName>
    </submittedName>
</protein>
<evidence type="ECO:0000313" key="5">
    <source>
        <dbReference type="Proteomes" id="UP000245678"/>
    </source>
</evidence>
<dbReference type="RefSeq" id="WP_109609396.1">
    <property type="nucleotide sequence ID" value="NZ_QGHA01000009.1"/>
</dbReference>
<keyword evidence="3" id="KW-0812">Transmembrane</keyword>
<name>A0A316H285_9SPHI</name>
<comment type="caution">
    <text evidence="4">The sequence shown here is derived from an EMBL/GenBank/DDBJ whole genome shotgun (WGS) entry which is preliminary data.</text>
</comment>
<feature type="transmembrane region" description="Helical" evidence="3">
    <location>
        <begin position="177"/>
        <end position="199"/>
    </location>
</feature>
<keyword evidence="3" id="KW-0472">Membrane</keyword>
<dbReference type="Proteomes" id="UP000245678">
    <property type="component" value="Unassembled WGS sequence"/>
</dbReference>
<keyword evidence="1" id="KW-0175">Coiled coil</keyword>
<accession>A0A316H285</accession>
<reference evidence="4 5" key="1">
    <citation type="submission" date="2018-05" db="EMBL/GenBank/DDBJ databases">
        <title>Genomic Encyclopedia of Archaeal and Bacterial Type Strains, Phase II (KMG-II): from individual species to whole genera.</title>
        <authorList>
            <person name="Goeker M."/>
        </authorList>
    </citation>
    <scope>NUCLEOTIDE SEQUENCE [LARGE SCALE GENOMIC DNA]</scope>
    <source>
        <strain evidence="4 5">DSM 19975</strain>
    </source>
</reference>
<evidence type="ECO:0000256" key="3">
    <source>
        <dbReference type="SAM" id="Phobius"/>
    </source>
</evidence>
<keyword evidence="5" id="KW-1185">Reference proteome</keyword>
<evidence type="ECO:0000256" key="1">
    <source>
        <dbReference type="SAM" id="Coils"/>
    </source>
</evidence>
<gene>
    <name evidence="4" type="ORF">LX99_03983</name>
</gene>
<proteinExistence type="predicted"/>
<feature type="region of interest" description="Disordered" evidence="2">
    <location>
        <begin position="40"/>
        <end position="60"/>
    </location>
</feature>
<organism evidence="4 5">
    <name type="scientific">Mucilaginibacter oryzae</name>
    <dbReference type="NCBI Taxonomy" id="468058"/>
    <lineage>
        <taxon>Bacteria</taxon>
        <taxon>Pseudomonadati</taxon>
        <taxon>Bacteroidota</taxon>
        <taxon>Sphingobacteriia</taxon>
        <taxon>Sphingobacteriales</taxon>
        <taxon>Sphingobacteriaceae</taxon>
        <taxon>Mucilaginibacter</taxon>
    </lineage>
</organism>
<dbReference type="AlphaFoldDB" id="A0A316H285"/>
<dbReference type="EMBL" id="QGHA01000009">
    <property type="protein sequence ID" value="PWK74182.1"/>
    <property type="molecule type" value="Genomic_DNA"/>
</dbReference>
<feature type="coiled-coil region" evidence="1">
    <location>
        <begin position="211"/>
        <end position="249"/>
    </location>
</feature>
<keyword evidence="3" id="KW-1133">Transmembrane helix</keyword>
<sequence>MKKYLIFTITVLTAIFLTGIKAGFAQDTIAKKKPATMKPGAIPPIVKSSPAKTPAATPVQAKPVQAKPTYYAPKPTAADSALQKDKSLNGQYQYLLTKLYHYQQPLVAALWKNMKDTLSSTRHQLAEANAKLAEQGKTIGGLQTDATTKEQALNESNAKRDEIGLLGIPLTKATYNLVMWGLVIIFGVVAVIVIARSGAHSREAKYRIKLYEELDEEYKTYKAKANEKEKKLARELQTERNKLDELLGRG</sequence>
<evidence type="ECO:0000313" key="4">
    <source>
        <dbReference type="EMBL" id="PWK74182.1"/>
    </source>
</evidence>
<evidence type="ECO:0000256" key="2">
    <source>
        <dbReference type="SAM" id="MobiDB-lite"/>
    </source>
</evidence>